<evidence type="ECO:0000313" key="1">
    <source>
        <dbReference type="EMBL" id="CAL1392860.1"/>
    </source>
</evidence>
<reference evidence="1 2" key="1">
    <citation type="submission" date="2024-04" db="EMBL/GenBank/DDBJ databases">
        <authorList>
            <person name="Fracassetti M."/>
        </authorList>
    </citation>
    <scope>NUCLEOTIDE SEQUENCE [LARGE SCALE GENOMIC DNA]</scope>
</reference>
<dbReference type="EMBL" id="OZ034819">
    <property type="protein sequence ID" value="CAL1392860.1"/>
    <property type="molecule type" value="Genomic_DNA"/>
</dbReference>
<keyword evidence="2" id="KW-1185">Reference proteome</keyword>
<protein>
    <submittedName>
        <fullName evidence="1">Uncharacterized protein</fullName>
    </submittedName>
</protein>
<name>A0AAV2F599_9ROSI</name>
<proteinExistence type="predicted"/>
<sequence length="69" mass="7440">MEILATEQDLNSHIGAAMSLAEEIVATKSEISDRSRDVSSIAVTTVLCRLICPPKAYLDENPAPQMAHS</sequence>
<evidence type="ECO:0000313" key="2">
    <source>
        <dbReference type="Proteomes" id="UP001497516"/>
    </source>
</evidence>
<dbReference type="Proteomes" id="UP001497516">
    <property type="component" value="Chromosome 6"/>
</dbReference>
<dbReference type="AlphaFoldDB" id="A0AAV2F599"/>
<gene>
    <name evidence="1" type="ORF">LTRI10_LOCUS33476</name>
</gene>
<accession>A0AAV2F599</accession>
<organism evidence="1 2">
    <name type="scientific">Linum trigynum</name>
    <dbReference type="NCBI Taxonomy" id="586398"/>
    <lineage>
        <taxon>Eukaryota</taxon>
        <taxon>Viridiplantae</taxon>
        <taxon>Streptophyta</taxon>
        <taxon>Embryophyta</taxon>
        <taxon>Tracheophyta</taxon>
        <taxon>Spermatophyta</taxon>
        <taxon>Magnoliopsida</taxon>
        <taxon>eudicotyledons</taxon>
        <taxon>Gunneridae</taxon>
        <taxon>Pentapetalae</taxon>
        <taxon>rosids</taxon>
        <taxon>fabids</taxon>
        <taxon>Malpighiales</taxon>
        <taxon>Linaceae</taxon>
        <taxon>Linum</taxon>
    </lineage>
</organism>